<dbReference type="PANTHER" id="PTHR36302">
    <property type="entry name" value="BLR7088 PROTEIN"/>
    <property type="match status" value="1"/>
</dbReference>
<dbReference type="InterPro" id="IPR058248">
    <property type="entry name" value="Lxx211020-like"/>
</dbReference>
<gene>
    <name evidence="2" type="ORF">EV663_101310</name>
</gene>
<dbReference type="PANTHER" id="PTHR36302:SF1">
    <property type="entry name" value="COPPER CHAPERONE PCU(A)C"/>
    <property type="match status" value="1"/>
</dbReference>
<dbReference type="Pfam" id="PF04314">
    <property type="entry name" value="PCuAC"/>
    <property type="match status" value="1"/>
</dbReference>
<evidence type="ECO:0000313" key="3">
    <source>
        <dbReference type="Proteomes" id="UP000295050"/>
    </source>
</evidence>
<dbReference type="AlphaFoldDB" id="A0A4R2RV96"/>
<protein>
    <recommendedName>
        <fullName evidence="4">Copper(I)-binding protein</fullName>
    </recommendedName>
</protein>
<dbReference type="SUPFAM" id="SSF110087">
    <property type="entry name" value="DR1885-like metal-binding protein"/>
    <property type="match status" value="1"/>
</dbReference>
<evidence type="ECO:0008006" key="4">
    <source>
        <dbReference type="Google" id="ProtNLM"/>
    </source>
</evidence>
<keyword evidence="3" id="KW-1185">Reference proteome</keyword>
<evidence type="ECO:0000313" key="2">
    <source>
        <dbReference type="EMBL" id="TCP63045.1"/>
    </source>
</evidence>
<reference evidence="2 3" key="1">
    <citation type="submission" date="2019-03" db="EMBL/GenBank/DDBJ databases">
        <title>Genomic Encyclopedia of Type Strains, Phase IV (KMG-IV): sequencing the most valuable type-strain genomes for metagenomic binning, comparative biology and taxonomic classification.</title>
        <authorList>
            <person name="Goeker M."/>
        </authorList>
    </citation>
    <scope>NUCLEOTIDE SEQUENCE [LARGE SCALE GENOMIC DNA]</scope>
    <source>
        <strain evidence="2 3">DSM 24766</strain>
    </source>
</reference>
<comment type="caution">
    <text evidence="2">The sequence shown here is derived from an EMBL/GenBank/DDBJ whole genome shotgun (WGS) entry which is preliminary data.</text>
</comment>
<dbReference type="InterPro" id="IPR007410">
    <property type="entry name" value="LpqE-like"/>
</dbReference>
<name>A0A4R2RV96_9RHOB</name>
<organism evidence="2 3">
    <name type="scientific">Rhodovulum bhavnagarense</name>
    <dbReference type="NCBI Taxonomy" id="992286"/>
    <lineage>
        <taxon>Bacteria</taxon>
        <taxon>Pseudomonadati</taxon>
        <taxon>Pseudomonadota</taxon>
        <taxon>Alphaproteobacteria</taxon>
        <taxon>Rhodobacterales</taxon>
        <taxon>Paracoccaceae</taxon>
        <taxon>Rhodovulum</taxon>
    </lineage>
</organism>
<accession>A0A4R2RV96</accession>
<feature type="signal peptide" evidence="1">
    <location>
        <begin position="1"/>
        <end position="22"/>
    </location>
</feature>
<dbReference type="InterPro" id="IPR036182">
    <property type="entry name" value="PCuAC_sf"/>
</dbReference>
<feature type="chain" id="PRO_5020458638" description="Copper(I)-binding protein" evidence="1">
    <location>
        <begin position="23"/>
        <end position="159"/>
    </location>
</feature>
<proteinExistence type="predicted"/>
<keyword evidence="1" id="KW-0732">Signal</keyword>
<dbReference type="Proteomes" id="UP000295050">
    <property type="component" value="Unassembled WGS sequence"/>
</dbReference>
<dbReference type="EMBL" id="SLXU01000001">
    <property type="protein sequence ID" value="TCP63045.1"/>
    <property type="molecule type" value="Genomic_DNA"/>
</dbReference>
<sequence length="159" mass="16672">MRPKGGLFAGALVLCGALPVWAQDIMVSDAYARASTMMSQSGAAFMVIGNGGLQDDRLVRAASDVAAKVELHTHAEDANGVMRMIEVEQGFAIPAGGQHVLRRGGDHVMFLGLTRPLAHGDTVSVTLHFEKAGEMVIEVPVDLERGAAGAMGGQMKMGE</sequence>
<dbReference type="OrthoDB" id="9796962at2"/>
<evidence type="ECO:0000256" key="1">
    <source>
        <dbReference type="SAM" id="SignalP"/>
    </source>
</evidence>
<dbReference type="RefSeq" id="WP_132949992.1">
    <property type="nucleotide sequence ID" value="NZ_SLXU01000001.1"/>
</dbReference>
<dbReference type="Gene3D" id="2.60.40.1890">
    <property type="entry name" value="PCu(A)C copper chaperone"/>
    <property type="match status" value="1"/>
</dbReference>